<dbReference type="GO" id="GO:0016020">
    <property type="term" value="C:membrane"/>
    <property type="evidence" value="ECO:0007669"/>
    <property type="project" value="UniProtKB-SubCell"/>
</dbReference>
<feature type="domain" description="Cation efflux protein transmembrane" evidence="9">
    <location>
        <begin position="15"/>
        <end position="283"/>
    </location>
</feature>
<keyword evidence="6 8" id="KW-1133">Transmembrane helix</keyword>
<comment type="subcellular location">
    <subcellularLocation>
        <location evidence="1">Membrane</location>
        <topology evidence="1">Multi-pass membrane protein</topology>
    </subcellularLocation>
</comment>
<evidence type="ECO:0000313" key="12">
    <source>
        <dbReference type="Proteomes" id="UP000490939"/>
    </source>
</evidence>
<dbReference type="EMBL" id="WNWR01000028">
    <property type="protein sequence ID" value="KAE9993504.1"/>
    <property type="molecule type" value="Genomic_DNA"/>
</dbReference>
<dbReference type="NCBIfam" id="TIGR01297">
    <property type="entry name" value="CDF"/>
    <property type="match status" value="1"/>
</dbReference>
<keyword evidence="7 8" id="KW-0472">Membrane</keyword>
<evidence type="ECO:0000256" key="2">
    <source>
        <dbReference type="ARBA" id="ARBA00008873"/>
    </source>
</evidence>
<dbReference type="AlphaFoldDB" id="A0A8H3ZC24"/>
<dbReference type="Pfam" id="PF01545">
    <property type="entry name" value="Cation_efflux"/>
    <property type="match status" value="1"/>
</dbReference>
<evidence type="ECO:0000256" key="6">
    <source>
        <dbReference type="ARBA" id="ARBA00022989"/>
    </source>
</evidence>
<dbReference type="SUPFAM" id="SSF161111">
    <property type="entry name" value="Cation efflux protein transmembrane domain-like"/>
    <property type="match status" value="1"/>
</dbReference>
<feature type="transmembrane region" description="Helical" evidence="8">
    <location>
        <begin position="39"/>
        <end position="60"/>
    </location>
</feature>
<accession>A0A8H3ZC24</accession>
<feature type="transmembrane region" description="Helical" evidence="8">
    <location>
        <begin position="12"/>
        <end position="33"/>
    </location>
</feature>
<comment type="similarity">
    <text evidence="2">Belongs to the cation diffusion facilitator (CDF) transporter (TC 2.A.4) family. SLC30A subfamily.</text>
</comment>
<keyword evidence="4 8" id="KW-0812">Transmembrane</keyword>
<feature type="transmembrane region" description="Helical" evidence="8">
    <location>
        <begin position="221"/>
        <end position="245"/>
    </location>
</feature>
<dbReference type="InterPro" id="IPR027469">
    <property type="entry name" value="Cation_efflux_TMD_sf"/>
</dbReference>
<evidence type="ECO:0000259" key="9">
    <source>
        <dbReference type="Pfam" id="PF01545"/>
    </source>
</evidence>
<gene>
    <name evidence="11" type="ORF">EG327_004758</name>
</gene>
<dbReference type="PANTHER" id="PTHR45820:SF5">
    <property type="entry name" value="DIFFUSION FACILITATOR FAMILY METAL ION TRANSPORTER, PUTATIVE-RELATED"/>
    <property type="match status" value="1"/>
</dbReference>
<evidence type="ECO:0000259" key="10">
    <source>
        <dbReference type="Pfam" id="PF16916"/>
    </source>
</evidence>
<feature type="domain" description="Cation efflux protein cytoplasmic" evidence="10">
    <location>
        <begin position="290"/>
        <end position="361"/>
    </location>
</feature>
<dbReference type="InterPro" id="IPR036837">
    <property type="entry name" value="Cation_efflux_CTD_sf"/>
</dbReference>
<feature type="transmembrane region" description="Helical" evidence="8">
    <location>
        <begin position="81"/>
        <end position="102"/>
    </location>
</feature>
<reference evidence="11 12" key="1">
    <citation type="submission" date="2019-07" db="EMBL/GenBank/DDBJ databases">
        <title>Venturia inaequalis Genome Resource.</title>
        <authorList>
            <person name="Lichtner F.J."/>
        </authorList>
    </citation>
    <scope>NUCLEOTIDE SEQUENCE [LARGE SCALE GENOMIC DNA]</scope>
    <source>
        <strain evidence="11 12">DMI_063113</strain>
    </source>
</reference>
<name>A0A8H3ZC24_VENIN</name>
<dbReference type="GO" id="GO:0005385">
    <property type="term" value="F:zinc ion transmembrane transporter activity"/>
    <property type="evidence" value="ECO:0007669"/>
    <property type="project" value="TreeGrafter"/>
</dbReference>
<dbReference type="InterPro" id="IPR058533">
    <property type="entry name" value="Cation_efflux_TM"/>
</dbReference>
<evidence type="ECO:0000256" key="3">
    <source>
        <dbReference type="ARBA" id="ARBA00022448"/>
    </source>
</evidence>
<feature type="transmembrane region" description="Helical" evidence="8">
    <location>
        <begin position="117"/>
        <end position="138"/>
    </location>
</feature>
<comment type="caution">
    <text evidence="11">The sequence shown here is derived from an EMBL/GenBank/DDBJ whole genome shotgun (WGS) entry which is preliminary data.</text>
</comment>
<evidence type="ECO:0008006" key="13">
    <source>
        <dbReference type="Google" id="ProtNLM"/>
    </source>
</evidence>
<dbReference type="GO" id="GO:0006882">
    <property type="term" value="P:intracellular zinc ion homeostasis"/>
    <property type="evidence" value="ECO:0007669"/>
    <property type="project" value="TreeGrafter"/>
</dbReference>
<dbReference type="Proteomes" id="UP000490939">
    <property type="component" value="Unassembled WGS sequence"/>
</dbReference>
<organism evidence="11 12">
    <name type="scientific">Venturia inaequalis</name>
    <name type="common">Apple scab fungus</name>
    <dbReference type="NCBI Taxonomy" id="5025"/>
    <lineage>
        <taxon>Eukaryota</taxon>
        <taxon>Fungi</taxon>
        <taxon>Dikarya</taxon>
        <taxon>Ascomycota</taxon>
        <taxon>Pezizomycotina</taxon>
        <taxon>Dothideomycetes</taxon>
        <taxon>Pleosporomycetidae</taxon>
        <taxon>Venturiales</taxon>
        <taxon>Venturiaceae</taxon>
        <taxon>Venturia</taxon>
    </lineage>
</organism>
<dbReference type="Gene3D" id="1.20.1510.10">
    <property type="entry name" value="Cation efflux protein transmembrane domain"/>
    <property type="match status" value="1"/>
</dbReference>
<feature type="transmembrane region" description="Helical" evidence="8">
    <location>
        <begin position="257"/>
        <end position="275"/>
    </location>
</feature>
<dbReference type="PANTHER" id="PTHR45820">
    <property type="entry name" value="FI23527P1"/>
    <property type="match status" value="1"/>
</dbReference>
<evidence type="ECO:0000256" key="5">
    <source>
        <dbReference type="ARBA" id="ARBA00022833"/>
    </source>
</evidence>
<dbReference type="InterPro" id="IPR002524">
    <property type="entry name" value="Cation_efflux"/>
</dbReference>
<protein>
    <recommendedName>
        <fullName evidence="13">Cation efflux protein</fullName>
    </recommendedName>
</protein>
<dbReference type="Pfam" id="PF16916">
    <property type="entry name" value="ZT_dimer"/>
    <property type="match status" value="1"/>
</dbReference>
<keyword evidence="5" id="KW-0862">Zinc</keyword>
<evidence type="ECO:0000256" key="8">
    <source>
        <dbReference type="SAM" id="Phobius"/>
    </source>
</evidence>
<keyword evidence="12" id="KW-1185">Reference proteome</keyword>
<evidence type="ECO:0000256" key="4">
    <source>
        <dbReference type="ARBA" id="ARBA00022692"/>
    </source>
</evidence>
<dbReference type="SUPFAM" id="SSF160240">
    <property type="entry name" value="Cation efflux protein cytoplasmic domain-like"/>
    <property type="match status" value="1"/>
</dbReference>
<evidence type="ECO:0000256" key="7">
    <source>
        <dbReference type="ARBA" id="ARBA00023136"/>
    </source>
</evidence>
<keyword evidence="3" id="KW-0813">Transport</keyword>
<sequence>MNPIKRLSRETRLSIAIAIAGCFFMIEISIGIYTRSLALIADAFHVAFDVLSFSIALGAAMLEKRENTHQSLSFGWQRATLLGSFFNGVFQIALGFSISLLSIERFIELEHVNKPQYVFYVACAGLASNLISGTFLGVHEHSHGEADAVQVDLDLLRPHEDLGHRHKIESEKQGWWKRKTKIMSHGHDHGHDHGHEDAHDNSADIEAEHGHAHHDLGMQAVLIHVLGDACNNIGVAGAALIMWLLPKENNKRFYADPAISLVIGIVLVAMAVGLVKRAGRILLGSVPIGISVEDVKHDLEKVEGVVSVHELHIWRLTETKSYASTHIVMADPSIENYEKIANTMLECFHAYGIHSATIQPEQ</sequence>
<evidence type="ECO:0000313" key="11">
    <source>
        <dbReference type="EMBL" id="KAE9993504.1"/>
    </source>
</evidence>
<dbReference type="InterPro" id="IPR027470">
    <property type="entry name" value="Cation_efflux_CTD"/>
</dbReference>
<proteinExistence type="inferred from homology"/>
<evidence type="ECO:0000256" key="1">
    <source>
        <dbReference type="ARBA" id="ARBA00004141"/>
    </source>
</evidence>